<proteinExistence type="predicted"/>
<gene>
    <name evidence="1" type="ORF">FA09DRAFT_328286</name>
</gene>
<accession>A0A316ZF83</accession>
<protein>
    <submittedName>
        <fullName evidence="1">Uncharacterized protein</fullName>
    </submittedName>
</protein>
<dbReference type="AlphaFoldDB" id="A0A316ZF83"/>
<dbReference type="GeneID" id="37269255"/>
<dbReference type="RefSeq" id="XP_025600460.1">
    <property type="nucleotide sequence ID" value="XM_025741711.1"/>
</dbReference>
<reference evidence="1 2" key="1">
    <citation type="journal article" date="2018" name="Mol. Biol. Evol.">
        <title>Broad Genomic Sampling Reveals a Smut Pathogenic Ancestry of the Fungal Clade Ustilaginomycotina.</title>
        <authorList>
            <person name="Kijpornyongpan T."/>
            <person name="Mondo S.J."/>
            <person name="Barry K."/>
            <person name="Sandor L."/>
            <person name="Lee J."/>
            <person name="Lipzen A."/>
            <person name="Pangilinan J."/>
            <person name="LaButti K."/>
            <person name="Hainaut M."/>
            <person name="Henrissat B."/>
            <person name="Grigoriev I.V."/>
            <person name="Spatafora J.W."/>
            <person name="Aime M.C."/>
        </authorList>
    </citation>
    <scope>NUCLEOTIDE SEQUENCE [LARGE SCALE GENOMIC DNA]</scope>
    <source>
        <strain evidence="1 2">MCA 4186</strain>
    </source>
</reference>
<dbReference type="Proteomes" id="UP000245946">
    <property type="component" value="Unassembled WGS sequence"/>
</dbReference>
<evidence type="ECO:0000313" key="1">
    <source>
        <dbReference type="EMBL" id="PWO00182.1"/>
    </source>
</evidence>
<organism evidence="1 2">
    <name type="scientific">Tilletiopsis washingtonensis</name>
    <dbReference type="NCBI Taxonomy" id="58919"/>
    <lineage>
        <taxon>Eukaryota</taxon>
        <taxon>Fungi</taxon>
        <taxon>Dikarya</taxon>
        <taxon>Basidiomycota</taxon>
        <taxon>Ustilaginomycotina</taxon>
        <taxon>Exobasidiomycetes</taxon>
        <taxon>Entylomatales</taxon>
        <taxon>Entylomatales incertae sedis</taxon>
        <taxon>Tilletiopsis</taxon>
    </lineage>
</organism>
<evidence type="ECO:0000313" key="2">
    <source>
        <dbReference type="Proteomes" id="UP000245946"/>
    </source>
</evidence>
<keyword evidence="2" id="KW-1185">Reference proteome</keyword>
<sequence>MGCPISAAEARRRSAAVFALPVPRAVSPRTPLSAPPAVQRMDGRCELLQRTGAPMLRLDRSCRAAGSSCAPACSSPRNMQPRRRHGALEAQLALAPRC</sequence>
<dbReference type="EMBL" id="KZ819286">
    <property type="protein sequence ID" value="PWO00182.1"/>
    <property type="molecule type" value="Genomic_DNA"/>
</dbReference>
<name>A0A316ZF83_9BASI</name>